<dbReference type="PANTHER" id="PTHR10582:SF30">
    <property type="entry name" value="ION TRANSPORT DOMAIN-CONTAINING PROTEIN"/>
    <property type="match status" value="1"/>
</dbReference>
<evidence type="ECO:0000256" key="8">
    <source>
        <dbReference type="ARBA" id="ARBA00023065"/>
    </source>
</evidence>
<dbReference type="GO" id="GO:0098703">
    <property type="term" value="P:calcium ion import across plasma membrane"/>
    <property type="evidence" value="ECO:0007669"/>
    <property type="project" value="TreeGrafter"/>
</dbReference>
<dbReference type="PANTHER" id="PTHR10582">
    <property type="entry name" value="TRANSIENT RECEPTOR POTENTIAL ION CHANNEL PROTEIN"/>
    <property type="match status" value="1"/>
</dbReference>
<name>A0A914C6Q5_9BILA</name>
<dbReference type="Gene3D" id="1.25.40.20">
    <property type="entry name" value="Ankyrin repeat-containing domain"/>
    <property type="match status" value="1"/>
</dbReference>
<dbReference type="SMART" id="SM00248">
    <property type="entry name" value="ANK"/>
    <property type="match status" value="4"/>
</dbReference>
<evidence type="ECO:0000313" key="12">
    <source>
        <dbReference type="Proteomes" id="UP000887540"/>
    </source>
</evidence>
<evidence type="ECO:0000256" key="4">
    <source>
        <dbReference type="ARBA" id="ARBA00022568"/>
    </source>
</evidence>
<feature type="repeat" description="ANK" evidence="10">
    <location>
        <begin position="186"/>
        <end position="218"/>
    </location>
</feature>
<keyword evidence="9" id="KW-0407">Ion channel</keyword>
<feature type="transmembrane region" description="Helical" evidence="11">
    <location>
        <begin position="415"/>
        <end position="434"/>
    </location>
</feature>
<feature type="transmembrane region" description="Helical" evidence="11">
    <location>
        <begin position="565"/>
        <end position="582"/>
    </location>
</feature>
<evidence type="ECO:0000256" key="9">
    <source>
        <dbReference type="ARBA" id="ARBA00023303"/>
    </source>
</evidence>
<dbReference type="InterPro" id="IPR024862">
    <property type="entry name" value="TRPV"/>
</dbReference>
<evidence type="ECO:0000313" key="13">
    <source>
        <dbReference type="WBParaSite" id="ACRNAN_Path_437.g1647.t1"/>
    </source>
</evidence>
<evidence type="ECO:0000256" key="3">
    <source>
        <dbReference type="ARBA" id="ARBA00022475"/>
    </source>
</evidence>
<keyword evidence="2" id="KW-0813">Transport</keyword>
<dbReference type="SUPFAM" id="SSF48403">
    <property type="entry name" value="Ankyrin repeat"/>
    <property type="match status" value="1"/>
</dbReference>
<evidence type="ECO:0000256" key="1">
    <source>
        <dbReference type="ARBA" id="ARBA00004651"/>
    </source>
</evidence>
<evidence type="ECO:0000256" key="11">
    <source>
        <dbReference type="SAM" id="Phobius"/>
    </source>
</evidence>
<keyword evidence="6" id="KW-0677">Repeat</keyword>
<dbReference type="WBParaSite" id="ACRNAN_Path_437.g1647.t1">
    <property type="protein sequence ID" value="ACRNAN_Path_437.g1647.t1"/>
    <property type="gene ID" value="ACRNAN_Path_437.g1647"/>
</dbReference>
<dbReference type="AlphaFoldDB" id="A0A914C6Q5"/>
<evidence type="ECO:0000256" key="5">
    <source>
        <dbReference type="ARBA" id="ARBA00022673"/>
    </source>
</evidence>
<sequence length="702" mass="80085">MDEIDEVFINRESGAKKIYLLVDMHGGGDLIPWMRYAMQSGDGSFIEGYLDTTVKDFMYNGGKGKLEAVSELVKMRNKERNERLGAFSRKKGKGKSGPNILEDFNQENNQGDLMKALKLLDGGKGGKGDAKYREIVWKIEERGTMGENLVGCCLMQGSPVHKELAMKLIQSFPKLVNDIMLSEEYYGLSPLHQAIVNEDSHLVSFLLQSGAEVNQRCYGAFFCPDDQKASRTDSLEHEYVDLSLKTNYKGRMYLGEYPLSYAASLDLMDCYKLLRTNKADPNLKDTNGNTALHMTVIHERLDILKFAYNTGAKLNITNKQNLTPLTLAAKMAKKRMFEELLHLESNVNWSYAEALSMAYPLAKIDTINEETGHLNEDSALSLVVYGETEEHLELLEGLLEDVLDAKWESFGKKKWFINVFAFTIYWLLLCLAFTSRPFSKTTNVLLDDQSAFLPYNTSDTVCSHRFIDAMKVHLGTEKDIETCVIPEIICYNDTSSVEHCKFDKVDDKCHLIKYFDYGYQGYIRLFCEPATLIGAAYQIIMELLNIHSIGRKKWFRVLRSFPEKIIYKISLVIILLIPLSRSMCLVSKETSGEFWLFIDNTLSIIVVLTSTLHFLFYCRSIKFVGPFIFMIYKIITVDLVRFFLIYAIFLIGFSQGFYIVFLSCARAYSEATFKQCNTTGHDFSNNVCDPSGIFNYPYKSHI</sequence>
<dbReference type="GO" id="GO:0005262">
    <property type="term" value="F:calcium channel activity"/>
    <property type="evidence" value="ECO:0007669"/>
    <property type="project" value="UniProtKB-KW"/>
</dbReference>
<dbReference type="Pfam" id="PF12796">
    <property type="entry name" value="Ank_2"/>
    <property type="match status" value="1"/>
</dbReference>
<keyword evidence="3" id="KW-1003">Cell membrane</keyword>
<reference evidence="13" key="1">
    <citation type="submission" date="2022-11" db="UniProtKB">
        <authorList>
            <consortium name="WormBaseParasite"/>
        </authorList>
    </citation>
    <scope>IDENTIFICATION</scope>
</reference>
<comment type="subcellular location">
    <subcellularLocation>
        <location evidence="1">Cell membrane</location>
        <topology evidence="1">Multi-pass membrane protein</topology>
    </subcellularLocation>
</comment>
<feature type="transmembrane region" description="Helical" evidence="11">
    <location>
        <begin position="639"/>
        <end position="661"/>
    </location>
</feature>
<keyword evidence="5" id="KW-0107">Calcium channel</keyword>
<dbReference type="Proteomes" id="UP000887540">
    <property type="component" value="Unplaced"/>
</dbReference>
<evidence type="ECO:0000256" key="7">
    <source>
        <dbReference type="ARBA" id="ARBA00022837"/>
    </source>
</evidence>
<dbReference type="InterPro" id="IPR036770">
    <property type="entry name" value="Ankyrin_rpt-contain_sf"/>
</dbReference>
<feature type="transmembrane region" description="Helical" evidence="11">
    <location>
        <begin position="594"/>
        <end position="618"/>
    </location>
</feature>
<dbReference type="InterPro" id="IPR002110">
    <property type="entry name" value="Ankyrin_rpt"/>
</dbReference>
<accession>A0A914C6Q5</accession>
<proteinExistence type="predicted"/>
<keyword evidence="7" id="KW-0106">Calcium</keyword>
<feature type="repeat" description="ANK" evidence="10">
    <location>
        <begin position="287"/>
        <end position="319"/>
    </location>
</feature>
<keyword evidence="11" id="KW-0812">Transmembrane</keyword>
<dbReference type="Pfam" id="PF00023">
    <property type="entry name" value="Ank"/>
    <property type="match status" value="1"/>
</dbReference>
<dbReference type="PROSITE" id="PS50297">
    <property type="entry name" value="ANK_REP_REGION"/>
    <property type="match status" value="2"/>
</dbReference>
<organism evidence="12 13">
    <name type="scientific">Acrobeloides nanus</name>
    <dbReference type="NCBI Taxonomy" id="290746"/>
    <lineage>
        <taxon>Eukaryota</taxon>
        <taxon>Metazoa</taxon>
        <taxon>Ecdysozoa</taxon>
        <taxon>Nematoda</taxon>
        <taxon>Chromadorea</taxon>
        <taxon>Rhabditida</taxon>
        <taxon>Tylenchina</taxon>
        <taxon>Cephalobomorpha</taxon>
        <taxon>Cephaloboidea</taxon>
        <taxon>Cephalobidae</taxon>
        <taxon>Acrobeloides</taxon>
    </lineage>
</organism>
<protein>
    <submittedName>
        <fullName evidence="13">ANK_REP_REGION domain-containing protein</fullName>
    </submittedName>
</protein>
<dbReference type="PROSITE" id="PS50088">
    <property type="entry name" value="ANK_REPEAT"/>
    <property type="match status" value="2"/>
</dbReference>
<dbReference type="GO" id="GO:0005886">
    <property type="term" value="C:plasma membrane"/>
    <property type="evidence" value="ECO:0007669"/>
    <property type="project" value="UniProtKB-SubCell"/>
</dbReference>
<keyword evidence="12" id="KW-1185">Reference proteome</keyword>
<keyword evidence="4" id="KW-0109">Calcium transport</keyword>
<keyword evidence="10" id="KW-0040">ANK repeat</keyword>
<evidence type="ECO:0000256" key="6">
    <source>
        <dbReference type="ARBA" id="ARBA00022737"/>
    </source>
</evidence>
<evidence type="ECO:0000256" key="10">
    <source>
        <dbReference type="PROSITE-ProRule" id="PRU00023"/>
    </source>
</evidence>
<keyword evidence="8" id="KW-0406">Ion transport</keyword>
<dbReference type="FunFam" id="1.25.40.20:FF:000181">
    <property type="entry name" value="Nanchung, isoform A"/>
    <property type="match status" value="1"/>
</dbReference>
<evidence type="ECO:0000256" key="2">
    <source>
        <dbReference type="ARBA" id="ARBA00022448"/>
    </source>
</evidence>
<keyword evidence="11" id="KW-0472">Membrane</keyword>
<keyword evidence="11" id="KW-1133">Transmembrane helix</keyword>